<evidence type="ECO:0000256" key="2">
    <source>
        <dbReference type="ARBA" id="ARBA00022618"/>
    </source>
</evidence>
<dbReference type="InterPro" id="IPR019156">
    <property type="entry name" value="Ataxin-10_domain"/>
</dbReference>
<dbReference type="Gene3D" id="1.25.10.10">
    <property type="entry name" value="Leucine-rich Repeat Variant"/>
    <property type="match status" value="1"/>
</dbReference>
<evidence type="ECO:0000256" key="6">
    <source>
        <dbReference type="ARBA" id="ARBA00044805"/>
    </source>
</evidence>
<evidence type="ECO:0000313" key="9">
    <source>
        <dbReference type="Proteomes" id="UP001217417"/>
    </source>
</evidence>
<accession>A0AAD7QZ41</accession>
<dbReference type="InterPro" id="IPR011989">
    <property type="entry name" value="ARM-like"/>
</dbReference>
<protein>
    <recommendedName>
        <fullName evidence="5">Ataxin-10 homolog</fullName>
    </recommendedName>
    <alternativeName>
        <fullName evidence="6">Copper transport protein 86</fullName>
    </alternativeName>
</protein>
<comment type="function">
    <text evidence="4">May play a role in the regulation of cytokinesis.</text>
</comment>
<dbReference type="EMBL" id="JARPMG010000001">
    <property type="protein sequence ID" value="KAJ8104101.1"/>
    <property type="molecule type" value="Genomic_DNA"/>
</dbReference>
<organism evidence="8 9">
    <name type="scientific">Lipomyces tetrasporus</name>
    <dbReference type="NCBI Taxonomy" id="54092"/>
    <lineage>
        <taxon>Eukaryota</taxon>
        <taxon>Fungi</taxon>
        <taxon>Dikarya</taxon>
        <taxon>Ascomycota</taxon>
        <taxon>Saccharomycotina</taxon>
        <taxon>Lipomycetes</taxon>
        <taxon>Lipomycetales</taxon>
        <taxon>Lipomycetaceae</taxon>
        <taxon>Lipomyces</taxon>
    </lineage>
</organism>
<evidence type="ECO:0000259" key="7">
    <source>
        <dbReference type="Pfam" id="PF09759"/>
    </source>
</evidence>
<dbReference type="InterPro" id="IPR051374">
    <property type="entry name" value="Ataxin-10/CTR86_families"/>
</dbReference>
<dbReference type="Pfam" id="PF09759">
    <property type="entry name" value="Atx10homo_assoc"/>
    <property type="match status" value="1"/>
</dbReference>
<dbReference type="PANTHER" id="PTHR13255:SF0">
    <property type="entry name" value="ATAXIN-10"/>
    <property type="match status" value="1"/>
</dbReference>
<dbReference type="GO" id="GO:0005829">
    <property type="term" value="C:cytosol"/>
    <property type="evidence" value="ECO:0007669"/>
    <property type="project" value="TreeGrafter"/>
</dbReference>
<dbReference type="PANTHER" id="PTHR13255">
    <property type="entry name" value="ATAXIN-10"/>
    <property type="match status" value="1"/>
</dbReference>
<keyword evidence="2" id="KW-0132">Cell division</keyword>
<name>A0AAD7QZ41_9ASCO</name>
<reference evidence="8" key="1">
    <citation type="submission" date="2023-03" db="EMBL/GenBank/DDBJ databases">
        <title>Near-Complete genome sequence of Lipomyces tetrasporous NRRL Y-64009, an oleaginous yeast capable of growing on lignocellulosic hydrolysates.</title>
        <authorList>
            <consortium name="Lawrence Berkeley National Laboratory"/>
            <person name="Jagtap S.S."/>
            <person name="Liu J.-J."/>
            <person name="Walukiewicz H.E."/>
            <person name="Pangilinan J."/>
            <person name="Lipzen A."/>
            <person name="Ahrendt S."/>
            <person name="Koriabine M."/>
            <person name="Cobaugh K."/>
            <person name="Salamov A."/>
            <person name="Yoshinaga Y."/>
            <person name="Ng V."/>
            <person name="Daum C."/>
            <person name="Grigoriev I.V."/>
            <person name="Slininger P.J."/>
            <person name="Dien B.S."/>
            <person name="Jin Y.-S."/>
            <person name="Rao C.V."/>
        </authorList>
    </citation>
    <scope>NUCLEOTIDE SEQUENCE</scope>
    <source>
        <strain evidence="8">NRRL Y-64009</strain>
    </source>
</reference>
<comment type="similarity">
    <text evidence="1">Belongs to the ataxin-10 family.</text>
</comment>
<dbReference type="RefSeq" id="XP_056047551.1">
    <property type="nucleotide sequence ID" value="XM_056186379.1"/>
</dbReference>
<evidence type="ECO:0000256" key="3">
    <source>
        <dbReference type="ARBA" id="ARBA00023306"/>
    </source>
</evidence>
<evidence type="ECO:0000313" key="8">
    <source>
        <dbReference type="EMBL" id="KAJ8104101.1"/>
    </source>
</evidence>
<gene>
    <name evidence="8" type="ORF">POJ06DRAFT_243563</name>
</gene>
<comment type="caution">
    <text evidence="8">The sequence shown here is derived from an EMBL/GenBank/DDBJ whole genome shotgun (WGS) entry which is preliminary data.</text>
</comment>
<feature type="domain" description="Ataxin-10" evidence="7">
    <location>
        <begin position="384"/>
        <end position="480"/>
    </location>
</feature>
<proteinExistence type="inferred from homology"/>
<evidence type="ECO:0000256" key="5">
    <source>
        <dbReference type="ARBA" id="ARBA00044801"/>
    </source>
</evidence>
<dbReference type="AlphaFoldDB" id="A0AAD7QZ41"/>
<dbReference type="Proteomes" id="UP001217417">
    <property type="component" value="Unassembled WGS sequence"/>
</dbReference>
<dbReference type="InterPro" id="IPR016024">
    <property type="entry name" value="ARM-type_fold"/>
</dbReference>
<sequence>MVTLEEAVFFLNSLAPAEQYSRAAVLKQQPVFDGSMARISAIVKDTDSRVTFGQSEDIWRSISSVLTGLRAVKLSADEESGRRYSLIRAILTLSMNLLAAGPLAQEPASRYLKDELFCVLADDECIKQSLSAPCLKTLVNLCASNDNLLDDVWAVFVNQYDEPTLIRILRGLDDDSYGPLLIFIAGSIRSSVDRSVRLLNSTGGPILLNSILDKVDTWMKNEGLSNFELAYSVFEGLIRYSYFPLIYETASDSVDIPSERQVKLMRLLDAYLTAKNTDCNQLDLTEFLYCGVFCECKPLVVQVMTKKIGNVATERLALFILDLLECITSLISLSADAKSFMININSVPEFLDLLVRSADLVPRRTLKSGNPDSQIPSYEFPSLKQKLVGILGIIVQDNKIVQDQIRECGGLPVILSQCNIDDCNPFIREYAVLCIKGLLDNNEENQAFVASLEAREAVTTDALEEAGYETQIIDGKVALKRKDRT</sequence>
<dbReference type="SUPFAM" id="SSF48371">
    <property type="entry name" value="ARM repeat"/>
    <property type="match status" value="1"/>
</dbReference>
<keyword evidence="3" id="KW-0131">Cell cycle</keyword>
<evidence type="ECO:0000256" key="4">
    <source>
        <dbReference type="ARBA" id="ARBA00044746"/>
    </source>
</evidence>
<evidence type="ECO:0000256" key="1">
    <source>
        <dbReference type="ARBA" id="ARBA00008384"/>
    </source>
</evidence>
<dbReference type="GeneID" id="80881545"/>
<keyword evidence="9" id="KW-1185">Reference proteome</keyword>
<dbReference type="GO" id="GO:0051301">
    <property type="term" value="P:cell division"/>
    <property type="evidence" value="ECO:0007669"/>
    <property type="project" value="UniProtKB-KW"/>
</dbReference>